<dbReference type="RefSeq" id="WP_131749946.1">
    <property type="nucleotide sequence ID" value="NZ_CAACYI010000001.1"/>
</dbReference>
<dbReference type="InterPro" id="IPR016030">
    <property type="entry name" value="CblAdoTrfase-like"/>
</dbReference>
<dbReference type="SUPFAM" id="SSF89028">
    <property type="entry name" value="Cobalamin adenosyltransferase-like"/>
    <property type="match status" value="1"/>
</dbReference>
<evidence type="ECO:0000256" key="3">
    <source>
        <dbReference type="ARBA" id="ARBA00022840"/>
    </source>
</evidence>
<dbReference type="InterPro" id="IPR009194">
    <property type="entry name" value="AdoTrfase_EutT"/>
</dbReference>
<keyword evidence="3" id="KW-0067">ATP-binding</keyword>
<comment type="caution">
    <text evidence="5">The sequence shown here is derived from an EMBL/GenBank/DDBJ whole genome shotgun (WGS) entry which is preliminary data.</text>
</comment>
<evidence type="ECO:0000313" key="5">
    <source>
        <dbReference type="EMBL" id="VFB17420.1"/>
    </source>
</evidence>
<dbReference type="GO" id="GO:0005524">
    <property type="term" value="F:ATP binding"/>
    <property type="evidence" value="ECO:0007669"/>
    <property type="project" value="UniProtKB-KW"/>
</dbReference>
<dbReference type="Gene3D" id="1.20.1200.10">
    <property type="entry name" value="Cobalamin adenosyltransferase-like"/>
    <property type="match status" value="1"/>
</dbReference>
<sequence length="256" mass="29495">MAVLTEQMLRKLVRENKSKTIYIDSATVLTPSAREYINDQALVVVQEGLDPKDEEDMGPQAKEIQDQKTVQTVVESYPYRLYGTEARLKEKPEFMTVLLGQDLVDKDHPRIRFRGQIDSLEARLLLTIGELKTTASEQVIQGLKEIYQYTRQLLRSEETGDLIQDLFLLGKDSDEIKEITRHPEKYFNQGHLILEGDEKIETLKMNCLRARIREIEVSAVDPFSRIPGQERPDLLKALNRLSSAVHYLMYLSEQGE</sequence>
<name>A0A8H2MGW4_9FIRM</name>
<dbReference type="PIRSF" id="PIRSF012294">
    <property type="entry name" value="ATR_EutT"/>
    <property type="match status" value="1"/>
</dbReference>
<evidence type="ECO:0000256" key="1">
    <source>
        <dbReference type="ARBA" id="ARBA00022679"/>
    </source>
</evidence>
<reference evidence="5 6" key="1">
    <citation type="submission" date="2019-02" db="EMBL/GenBank/DDBJ databases">
        <authorList>
            <consortium name="Pathogen Informatics"/>
        </authorList>
    </citation>
    <scope>NUCLEOTIDE SEQUENCE [LARGE SCALE GENOMIC DNA]</scope>
    <source>
        <strain evidence="5 6">3012STDY7089603</strain>
    </source>
</reference>
<evidence type="ECO:0000256" key="2">
    <source>
        <dbReference type="ARBA" id="ARBA00022741"/>
    </source>
</evidence>
<dbReference type="GO" id="GO:0006580">
    <property type="term" value="P:ethanolamine metabolic process"/>
    <property type="evidence" value="ECO:0007669"/>
    <property type="project" value="InterPro"/>
</dbReference>
<dbReference type="Proteomes" id="UP000377798">
    <property type="component" value="Unassembled WGS sequence"/>
</dbReference>
<keyword evidence="2" id="KW-0547">Nucleotide-binding</keyword>
<protein>
    <submittedName>
        <fullName evidence="5">Ethanolamine utilization cobalamin adenosyltransferase</fullName>
    </submittedName>
</protein>
<evidence type="ECO:0000313" key="6">
    <source>
        <dbReference type="Proteomes" id="UP000377798"/>
    </source>
</evidence>
<proteinExistence type="predicted"/>
<accession>A0A8H2MGW4</accession>
<evidence type="ECO:0000259" key="4">
    <source>
        <dbReference type="Pfam" id="PF01923"/>
    </source>
</evidence>
<keyword evidence="1 5" id="KW-0808">Transferase</keyword>
<organism evidence="5 6">
    <name type="scientific">Urinicoccus massiliensis</name>
    <dbReference type="NCBI Taxonomy" id="1723382"/>
    <lineage>
        <taxon>Bacteria</taxon>
        <taxon>Bacillati</taxon>
        <taxon>Bacillota</taxon>
        <taxon>Tissierellia</taxon>
        <taxon>Tissierellales</taxon>
        <taxon>Peptoniphilaceae</taxon>
        <taxon>Urinicoccus</taxon>
    </lineage>
</organism>
<feature type="domain" description="Cobalamin adenosyltransferase-like" evidence="4">
    <location>
        <begin position="90"/>
        <end position="249"/>
    </location>
</feature>
<dbReference type="AlphaFoldDB" id="A0A8H2MGW4"/>
<keyword evidence="6" id="KW-1185">Reference proteome</keyword>
<gene>
    <name evidence="5" type="ORF">NCTC13150_02013</name>
</gene>
<dbReference type="GO" id="GO:0008817">
    <property type="term" value="F:corrinoid adenosyltransferase activity"/>
    <property type="evidence" value="ECO:0007669"/>
    <property type="project" value="InterPro"/>
</dbReference>
<dbReference type="InterPro" id="IPR036451">
    <property type="entry name" value="CblAdoTrfase-like_sf"/>
</dbReference>
<dbReference type="Pfam" id="PF01923">
    <property type="entry name" value="Cob_adeno_trans"/>
    <property type="match status" value="1"/>
</dbReference>
<dbReference type="GO" id="GO:0009236">
    <property type="term" value="P:cobalamin biosynthetic process"/>
    <property type="evidence" value="ECO:0007669"/>
    <property type="project" value="InterPro"/>
</dbReference>
<dbReference type="EMBL" id="CAACYI010000001">
    <property type="protein sequence ID" value="VFB17420.1"/>
    <property type="molecule type" value="Genomic_DNA"/>
</dbReference>